<dbReference type="OrthoDB" id="9814202at2"/>
<dbReference type="Gene3D" id="3.40.50.2300">
    <property type="match status" value="1"/>
</dbReference>
<dbReference type="PANTHER" id="PTHR33121">
    <property type="entry name" value="CYCLIC DI-GMP PHOSPHODIESTERASE PDEF"/>
    <property type="match status" value="1"/>
</dbReference>
<dbReference type="Gene3D" id="3.20.20.450">
    <property type="entry name" value="EAL domain"/>
    <property type="match status" value="1"/>
</dbReference>
<dbReference type="Pfam" id="PF00072">
    <property type="entry name" value="Response_reg"/>
    <property type="match status" value="1"/>
</dbReference>
<evidence type="ECO:0000256" key="1">
    <source>
        <dbReference type="PROSITE-ProRule" id="PRU00169"/>
    </source>
</evidence>
<dbReference type="SMART" id="SM00052">
    <property type="entry name" value="EAL"/>
    <property type="match status" value="1"/>
</dbReference>
<name>A0A1G8AIB1_9HYPH</name>
<accession>A0A1G8AIB1</accession>
<dbReference type="PROSITE" id="PS50883">
    <property type="entry name" value="EAL"/>
    <property type="match status" value="1"/>
</dbReference>
<dbReference type="InterPro" id="IPR011006">
    <property type="entry name" value="CheY-like_superfamily"/>
</dbReference>
<proteinExistence type="predicted"/>
<evidence type="ECO:0000259" key="2">
    <source>
        <dbReference type="PROSITE" id="PS50110"/>
    </source>
</evidence>
<evidence type="ECO:0000313" key="5">
    <source>
        <dbReference type="Proteomes" id="UP000199495"/>
    </source>
</evidence>
<dbReference type="GO" id="GO:0071111">
    <property type="term" value="F:cyclic-guanylate-specific phosphodiesterase activity"/>
    <property type="evidence" value="ECO:0007669"/>
    <property type="project" value="InterPro"/>
</dbReference>
<sequence length="396" mass="42796">MTIEQLETQEHRRLLVLDDDQEVAQTVANIARSAGIDCRAVSQAEQFFLALIDFDPTHVVIDLMMPDLDGISVIRRLADGRSKVGVIIVSGASPRVVEAASRSANEHGLWVTGTLSKPFSREALIASLALAPYSQAKVNSLGPNATRNVEAELYEALECGEISIALQPKVALGDGSLVGFEVLARWQDEAGTSYPPDVFIPAAERAGLIDDLTQSVLGQALGWLSQHFAEARFSIAVNVSAKSLRGGSLFTMLDTICSGNTIAPERLIIELTESEAVGDQTDTLDMITQLRLRGYELAIDDFGVGYSSLVQLARLPYSELKIDRRFVADLAVSHESRAIVAAIIGMARGLGLRTVAEGVEDLDTFNLLKSMGCDFAQGYFIGRPMTPDKAVEWVDA</sequence>
<dbReference type="SMART" id="SM00448">
    <property type="entry name" value="REC"/>
    <property type="match status" value="1"/>
</dbReference>
<dbReference type="InterPro" id="IPR001633">
    <property type="entry name" value="EAL_dom"/>
</dbReference>
<dbReference type="GO" id="GO:0000160">
    <property type="term" value="P:phosphorelay signal transduction system"/>
    <property type="evidence" value="ECO:0007669"/>
    <property type="project" value="InterPro"/>
</dbReference>
<dbReference type="EMBL" id="FNCS01000031">
    <property type="protein sequence ID" value="SDH20714.1"/>
    <property type="molecule type" value="Genomic_DNA"/>
</dbReference>
<dbReference type="CDD" id="cd01948">
    <property type="entry name" value="EAL"/>
    <property type="match status" value="1"/>
</dbReference>
<keyword evidence="5" id="KW-1185">Reference proteome</keyword>
<organism evidence="4 5">
    <name type="scientific">Pelagibacterium luteolum</name>
    <dbReference type="NCBI Taxonomy" id="440168"/>
    <lineage>
        <taxon>Bacteria</taxon>
        <taxon>Pseudomonadati</taxon>
        <taxon>Pseudomonadota</taxon>
        <taxon>Alphaproteobacteria</taxon>
        <taxon>Hyphomicrobiales</taxon>
        <taxon>Devosiaceae</taxon>
        <taxon>Pelagibacterium</taxon>
    </lineage>
</organism>
<protein>
    <submittedName>
        <fullName evidence="4">EAL domain, c-di-GMP-specific phosphodiesterase class I (Or its enzymatically inactive variant)</fullName>
    </submittedName>
</protein>
<evidence type="ECO:0000259" key="3">
    <source>
        <dbReference type="PROSITE" id="PS50883"/>
    </source>
</evidence>
<dbReference type="PROSITE" id="PS50110">
    <property type="entry name" value="RESPONSE_REGULATORY"/>
    <property type="match status" value="1"/>
</dbReference>
<evidence type="ECO:0000313" key="4">
    <source>
        <dbReference type="EMBL" id="SDH20714.1"/>
    </source>
</evidence>
<feature type="domain" description="EAL" evidence="3">
    <location>
        <begin position="146"/>
        <end position="396"/>
    </location>
</feature>
<feature type="modified residue" description="4-aspartylphosphate" evidence="1">
    <location>
        <position position="62"/>
    </location>
</feature>
<reference evidence="4 5" key="1">
    <citation type="submission" date="2016-10" db="EMBL/GenBank/DDBJ databases">
        <authorList>
            <person name="de Groot N.N."/>
        </authorList>
    </citation>
    <scope>NUCLEOTIDE SEQUENCE [LARGE SCALE GENOMIC DNA]</scope>
    <source>
        <strain evidence="4 5">CGMCC 1.10267</strain>
    </source>
</reference>
<gene>
    <name evidence="4" type="ORF">SAMN04487974_1312</name>
</gene>
<dbReference type="AlphaFoldDB" id="A0A1G8AIB1"/>
<keyword evidence="1" id="KW-0597">Phosphoprotein</keyword>
<dbReference type="SUPFAM" id="SSF52172">
    <property type="entry name" value="CheY-like"/>
    <property type="match status" value="1"/>
</dbReference>
<dbReference type="Pfam" id="PF00563">
    <property type="entry name" value="EAL"/>
    <property type="match status" value="1"/>
</dbReference>
<feature type="domain" description="Response regulatory" evidence="2">
    <location>
        <begin position="13"/>
        <end position="132"/>
    </location>
</feature>
<dbReference type="InterPro" id="IPR035919">
    <property type="entry name" value="EAL_sf"/>
</dbReference>
<dbReference type="STRING" id="440168.SAMN04487974_1312"/>
<dbReference type="InterPro" id="IPR050706">
    <property type="entry name" value="Cyclic-di-GMP_PDE-like"/>
</dbReference>
<dbReference type="PANTHER" id="PTHR33121:SF71">
    <property type="entry name" value="OXYGEN SENSOR PROTEIN DOSP"/>
    <property type="match status" value="1"/>
</dbReference>
<dbReference type="InterPro" id="IPR001789">
    <property type="entry name" value="Sig_transdc_resp-reg_receiver"/>
</dbReference>
<dbReference type="Proteomes" id="UP000199495">
    <property type="component" value="Unassembled WGS sequence"/>
</dbReference>
<dbReference type="RefSeq" id="WP_090600230.1">
    <property type="nucleotide sequence ID" value="NZ_FNCS01000031.1"/>
</dbReference>
<dbReference type="SUPFAM" id="SSF141868">
    <property type="entry name" value="EAL domain-like"/>
    <property type="match status" value="1"/>
</dbReference>